<dbReference type="EMBL" id="JAMKPW020000022">
    <property type="protein sequence ID" value="KAK8206609.1"/>
    <property type="molecule type" value="Genomic_DNA"/>
</dbReference>
<name>A0ACC3SC03_9PEZI</name>
<sequence>MSDSAVSASAKGASFLILLQIGSRALTFALNQVLLRFLSPEILGASVQLELYCISVLYFSRESLRVALQRRADGVQAVVNLSYLSIAIGLPLTFLLAKLYLRTEVPLVPYLLESLAIYGVAAVIELCSEPAFVAGQQKMLYKVRASAEAAATVMKTLATCGVAFWASRQGREVGVLPFAAGQMAYAAALFLVYTTRMALTASSENFSLLPKWLKSRSENDSKSEQYMLSLFSRPLLTLGLSLSVQSSIKYVLTQGDSLLIATLASLQDQGAYALSSNYGGLIARMLFQPIEEASRNLFAKLCASPSAPIAPGTISGNDKSNQDQPSPPANSGIKQAHSTLVIILRLYTLISLPLLSFGPYLAPIFLSLIAGRQWTSTDAPAVLATYCYYIPFLAINGVSEAFVSAVATNTELYAQSVWMGAFFAAFAGGAWVFVRVLEWGAKGIVAANIVNMACRIVFNMAFVRRFFKRNGEAFEVLTVLPGAASIAITAVAPSVIISTTGMFSQYGVMGDLVRIGGIAAVYAALL</sequence>
<reference evidence="1" key="1">
    <citation type="submission" date="2024-02" db="EMBL/GenBank/DDBJ databases">
        <title>Metagenome Assembled Genome of Zalaria obscura JY119.</title>
        <authorList>
            <person name="Vighnesh L."/>
            <person name="Jagadeeshwari U."/>
            <person name="Venkata Ramana C."/>
            <person name="Sasikala C."/>
        </authorList>
    </citation>
    <scope>NUCLEOTIDE SEQUENCE</scope>
    <source>
        <strain evidence="1">JY119</strain>
    </source>
</reference>
<dbReference type="Proteomes" id="UP001320706">
    <property type="component" value="Unassembled WGS sequence"/>
</dbReference>
<evidence type="ECO:0000313" key="2">
    <source>
        <dbReference type="Proteomes" id="UP001320706"/>
    </source>
</evidence>
<protein>
    <submittedName>
        <fullName evidence="1">Oligosaccharide translocation protein rft1</fullName>
    </submittedName>
</protein>
<organism evidence="1 2">
    <name type="scientific">Zalaria obscura</name>
    <dbReference type="NCBI Taxonomy" id="2024903"/>
    <lineage>
        <taxon>Eukaryota</taxon>
        <taxon>Fungi</taxon>
        <taxon>Dikarya</taxon>
        <taxon>Ascomycota</taxon>
        <taxon>Pezizomycotina</taxon>
        <taxon>Dothideomycetes</taxon>
        <taxon>Dothideomycetidae</taxon>
        <taxon>Dothideales</taxon>
        <taxon>Zalariaceae</taxon>
        <taxon>Zalaria</taxon>
    </lineage>
</organism>
<comment type="caution">
    <text evidence="1">The sequence shown here is derived from an EMBL/GenBank/DDBJ whole genome shotgun (WGS) entry which is preliminary data.</text>
</comment>
<keyword evidence="2" id="KW-1185">Reference proteome</keyword>
<proteinExistence type="predicted"/>
<evidence type="ECO:0000313" key="1">
    <source>
        <dbReference type="EMBL" id="KAK8206609.1"/>
    </source>
</evidence>
<gene>
    <name evidence="1" type="primary">RFT1</name>
    <name evidence="1" type="ORF">M8818_004443</name>
</gene>
<accession>A0ACC3SC03</accession>